<evidence type="ECO:0000259" key="8">
    <source>
        <dbReference type="Pfam" id="PF04545"/>
    </source>
</evidence>
<feature type="region of interest" description="Disordered" evidence="6">
    <location>
        <begin position="1"/>
        <end position="37"/>
    </location>
</feature>
<evidence type="ECO:0000256" key="3">
    <source>
        <dbReference type="ARBA" id="ARBA00023082"/>
    </source>
</evidence>
<evidence type="ECO:0000256" key="2">
    <source>
        <dbReference type="ARBA" id="ARBA00023015"/>
    </source>
</evidence>
<evidence type="ECO:0000256" key="4">
    <source>
        <dbReference type="ARBA" id="ARBA00023125"/>
    </source>
</evidence>
<dbReference type="RefSeq" id="WP_189066531.1">
    <property type="nucleotide sequence ID" value="NZ_BMQM01000040.1"/>
</dbReference>
<dbReference type="PANTHER" id="PTHR43133">
    <property type="entry name" value="RNA POLYMERASE ECF-TYPE SIGMA FACTO"/>
    <property type="match status" value="1"/>
</dbReference>
<comment type="similarity">
    <text evidence="1">Belongs to the sigma-70 factor family. ECF subfamily.</text>
</comment>
<evidence type="ECO:0000259" key="7">
    <source>
        <dbReference type="Pfam" id="PF04542"/>
    </source>
</evidence>
<dbReference type="InterPro" id="IPR039425">
    <property type="entry name" value="RNA_pol_sigma-70-like"/>
</dbReference>
<feature type="compositionally biased region" description="Basic and acidic residues" evidence="6">
    <location>
        <begin position="126"/>
        <end position="136"/>
    </location>
</feature>
<dbReference type="Proteomes" id="UP000634308">
    <property type="component" value="Unassembled WGS sequence"/>
</dbReference>
<keyword evidence="10" id="KW-1185">Reference proteome</keyword>
<comment type="caution">
    <text evidence="9">The sequence shown here is derived from an EMBL/GenBank/DDBJ whole genome shotgun (WGS) entry which is preliminary data.</text>
</comment>
<evidence type="ECO:0000313" key="9">
    <source>
        <dbReference type="EMBL" id="GGR72681.1"/>
    </source>
</evidence>
<dbReference type="InterPro" id="IPR036388">
    <property type="entry name" value="WH-like_DNA-bd_sf"/>
</dbReference>
<feature type="domain" description="RNA polymerase sigma-70 region 4" evidence="8">
    <location>
        <begin position="158"/>
        <end position="206"/>
    </location>
</feature>
<proteinExistence type="inferred from homology"/>
<dbReference type="Gene3D" id="1.10.1740.10">
    <property type="match status" value="1"/>
</dbReference>
<gene>
    <name evidence="9" type="ORF">GCM10008959_37740</name>
</gene>
<dbReference type="InterPro" id="IPR007627">
    <property type="entry name" value="RNA_pol_sigma70_r2"/>
</dbReference>
<dbReference type="InterPro" id="IPR007630">
    <property type="entry name" value="RNA_pol_sigma70_r4"/>
</dbReference>
<keyword evidence="3" id="KW-0731">Sigma factor</keyword>
<feature type="region of interest" description="Disordered" evidence="6">
    <location>
        <begin position="125"/>
        <end position="151"/>
    </location>
</feature>
<keyword evidence="4" id="KW-0238">DNA-binding</keyword>
<organism evidence="9 10">
    <name type="scientific">Deinococcus seoulensis</name>
    <dbReference type="NCBI Taxonomy" id="1837379"/>
    <lineage>
        <taxon>Bacteria</taxon>
        <taxon>Thermotogati</taxon>
        <taxon>Deinococcota</taxon>
        <taxon>Deinococci</taxon>
        <taxon>Deinococcales</taxon>
        <taxon>Deinococcaceae</taxon>
        <taxon>Deinococcus</taxon>
    </lineage>
</organism>
<dbReference type="PANTHER" id="PTHR43133:SF62">
    <property type="entry name" value="RNA POLYMERASE SIGMA FACTOR SIGZ"/>
    <property type="match status" value="1"/>
</dbReference>
<dbReference type="NCBIfam" id="TIGR02937">
    <property type="entry name" value="sigma70-ECF"/>
    <property type="match status" value="1"/>
</dbReference>
<evidence type="ECO:0000256" key="5">
    <source>
        <dbReference type="ARBA" id="ARBA00023163"/>
    </source>
</evidence>
<dbReference type="SUPFAM" id="SSF88659">
    <property type="entry name" value="Sigma3 and sigma4 domains of RNA polymerase sigma factors"/>
    <property type="match status" value="1"/>
</dbReference>
<dbReference type="Pfam" id="PF04542">
    <property type="entry name" value="Sigma70_r2"/>
    <property type="match status" value="1"/>
</dbReference>
<dbReference type="Pfam" id="PF04545">
    <property type="entry name" value="Sigma70_r4"/>
    <property type="match status" value="1"/>
</dbReference>
<keyword evidence="2" id="KW-0805">Transcription regulation</keyword>
<dbReference type="InterPro" id="IPR013324">
    <property type="entry name" value="RNA_pol_sigma_r3/r4-like"/>
</dbReference>
<accession>A0ABQ2RVT8</accession>
<reference evidence="10" key="1">
    <citation type="journal article" date="2019" name="Int. J. Syst. Evol. Microbiol.">
        <title>The Global Catalogue of Microorganisms (GCM) 10K type strain sequencing project: providing services to taxonomists for standard genome sequencing and annotation.</title>
        <authorList>
            <consortium name="The Broad Institute Genomics Platform"/>
            <consortium name="The Broad Institute Genome Sequencing Center for Infectious Disease"/>
            <person name="Wu L."/>
            <person name="Ma J."/>
        </authorList>
    </citation>
    <scope>NUCLEOTIDE SEQUENCE [LARGE SCALE GENOMIC DNA]</scope>
    <source>
        <strain evidence="10">JCM 31404</strain>
    </source>
</reference>
<protein>
    <recommendedName>
        <fullName evidence="11">Sigma-70 family RNA polymerase sigma factor</fullName>
    </recommendedName>
</protein>
<name>A0ABQ2RVT8_9DEIO</name>
<sequence length="218" mass="23831">MTLVMADSRSRPARSAPPQAEADARPVPSGPDAGDDARLAARLARRDETALAEAYDRHAGAVLGVLSRLLDQSTAQEVTQDVFLRLWDRPEAFDPARAGLRAYLLVMARSRALDRLRAARATVPLHTEDGEERPLADGRPGPVGRSEQRAQREQVRAALSGLSDTHRETVERAYLRAESREEIALAMGVPVGTVKSRLSYALKYLKTQLGKEGGAWLD</sequence>
<dbReference type="SUPFAM" id="SSF88946">
    <property type="entry name" value="Sigma2 domain of RNA polymerase sigma factors"/>
    <property type="match status" value="1"/>
</dbReference>
<evidence type="ECO:0000256" key="6">
    <source>
        <dbReference type="SAM" id="MobiDB-lite"/>
    </source>
</evidence>
<dbReference type="EMBL" id="BMQM01000040">
    <property type="protein sequence ID" value="GGR72681.1"/>
    <property type="molecule type" value="Genomic_DNA"/>
</dbReference>
<dbReference type="InterPro" id="IPR013325">
    <property type="entry name" value="RNA_pol_sigma_r2"/>
</dbReference>
<dbReference type="InterPro" id="IPR014284">
    <property type="entry name" value="RNA_pol_sigma-70_dom"/>
</dbReference>
<evidence type="ECO:0008006" key="11">
    <source>
        <dbReference type="Google" id="ProtNLM"/>
    </source>
</evidence>
<feature type="domain" description="RNA polymerase sigma-70 region 2" evidence="7">
    <location>
        <begin position="55"/>
        <end position="120"/>
    </location>
</feature>
<evidence type="ECO:0000256" key="1">
    <source>
        <dbReference type="ARBA" id="ARBA00010641"/>
    </source>
</evidence>
<keyword evidence="5" id="KW-0804">Transcription</keyword>
<evidence type="ECO:0000313" key="10">
    <source>
        <dbReference type="Proteomes" id="UP000634308"/>
    </source>
</evidence>
<dbReference type="CDD" id="cd06171">
    <property type="entry name" value="Sigma70_r4"/>
    <property type="match status" value="1"/>
</dbReference>
<dbReference type="Gene3D" id="1.10.10.10">
    <property type="entry name" value="Winged helix-like DNA-binding domain superfamily/Winged helix DNA-binding domain"/>
    <property type="match status" value="1"/>
</dbReference>